<comment type="caution">
    <text evidence="1">The sequence shown here is derived from an EMBL/GenBank/DDBJ whole genome shotgun (WGS) entry which is preliminary data.</text>
</comment>
<dbReference type="Proteomes" id="UP001211907">
    <property type="component" value="Unassembled WGS sequence"/>
</dbReference>
<dbReference type="Pfam" id="PF12449">
    <property type="entry name" value="DUF3684"/>
    <property type="match status" value="1"/>
</dbReference>
<reference evidence="1" key="1">
    <citation type="submission" date="2020-05" db="EMBL/GenBank/DDBJ databases">
        <title>Phylogenomic resolution of chytrid fungi.</title>
        <authorList>
            <person name="Stajich J.E."/>
            <person name="Amses K."/>
            <person name="Simmons R."/>
            <person name="Seto K."/>
            <person name="Myers J."/>
            <person name="Bonds A."/>
            <person name="Quandt C.A."/>
            <person name="Barry K."/>
            <person name="Liu P."/>
            <person name="Grigoriev I."/>
            <person name="Longcore J.E."/>
            <person name="James T.Y."/>
        </authorList>
    </citation>
    <scope>NUCLEOTIDE SEQUENCE</scope>
    <source>
        <strain evidence="1">JEL0513</strain>
    </source>
</reference>
<sequence>MLGFPLVKSDKEKHFVGKFGIQALPTLQEFRSKLNSTDWKIDAATETIFQLYEVMREYTKRENDRNIWKGIAFIQTKDELRSWKQLDQIFLSNQKTYSEVVYYVDFTDYEKNCLRDLGAHEEPSIDQLIEVISQFKPENPPLCNEESYFLALQEIHKSSADMCAAWVVDAEKKFTLAQDCYVNDNPEFAKLFDVVCAPAGLEQLYMKLGCKKLNSAVRVEVNPGIITRSELWTHKLKHRIQLLANSNSHKDLKNLTVFE</sequence>
<feature type="non-terminal residue" evidence="1">
    <location>
        <position position="259"/>
    </location>
</feature>
<keyword evidence="2" id="KW-1185">Reference proteome</keyword>
<protein>
    <submittedName>
        <fullName evidence="1">Uncharacterized protein</fullName>
    </submittedName>
</protein>
<organism evidence="1 2">
    <name type="scientific">Physocladia obscura</name>
    <dbReference type="NCBI Taxonomy" id="109957"/>
    <lineage>
        <taxon>Eukaryota</taxon>
        <taxon>Fungi</taxon>
        <taxon>Fungi incertae sedis</taxon>
        <taxon>Chytridiomycota</taxon>
        <taxon>Chytridiomycota incertae sedis</taxon>
        <taxon>Chytridiomycetes</taxon>
        <taxon>Chytridiales</taxon>
        <taxon>Chytriomycetaceae</taxon>
        <taxon>Physocladia</taxon>
    </lineage>
</organism>
<accession>A0AAD5SLY8</accession>
<dbReference type="AlphaFoldDB" id="A0AAD5SLY8"/>
<evidence type="ECO:0000313" key="1">
    <source>
        <dbReference type="EMBL" id="KAJ3083852.1"/>
    </source>
</evidence>
<proteinExistence type="predicted"/>
<dbReference type="InterPro" id="IPR022155">
    <property type="entry name" value="DUF3684"/>
</dbReference>
<evidence type="ECO:0000313" key="2">
    <source>
        <dbReference type="Proteomes" id="UP001211907"/>
    </source>
</evidence>
<gene>
    <name evidence="1" type="ORF">HK100_009392</name>
</gene>
<name>A0AAD5SLY8_9FUNG</name>
<dbReference type="EMBL" id="JADGJH010004807">
    <property type="protein sequence ID" value="KAJ3083852.1"/>
    <property type="molecule type" value="Genomic_DNA"/>
</dbReference>